<dbReference type="SUPFAM" id="SSF55486">
    <property type="entry name" value="Metalloproteases ('zincins'), catalytic domain"/>
    <property type="match status" value="1"/>
</dbReference>
<feature type="repeat" description="Hemopexin" evidence="13">
    <location>
        <begin position="378"/>
        <end position="423"/>
    </location>
</feature>
<protein>
    <recommendedName>
        <fullName evidence="15">Peptidase metallopeptidase domain-containing protein</fullName>
    </recommendedName>
</protein>
<evidence type="ECO:0000256" key="4">
    <source>
        <dbReference type="ARBA" id="ARBA00022737"/>
    </source>
</evidence>
<feature type="binding site" evidence="11">
    <location>
        <position position="176"/>
    </location>
    <ligand>
        <name>Zn(2+)</name>
        <dbReference type="ChEBI" id="CHEBI:29105"/>
        <label>1</label>
    </ligand>
</feature>
<feature type="binding site" evidence="11">
    <location>
        <position position="241"/>
    </location>
    <ligand>
        <name>Zn(2+)</name>
        <dbReference type="ChEBI" id="CHEBI:29105"/>
        <label>2</label>
        <note>catalytic</note>
    </ligand>
</feature>
<feature type="binding site" evidence="11">
    <location>
        <position position="202"/>
    </location>
    <ligand>
        <name>Ca(2+)</name>
        <dbReference type="ChEBI" id="CHEBI:29108"/>
        <label>3</label>
    </ligand>
</feature>
<evidence type="ECO:0000256" key="10">
    <source>
        <dbReference type="PIRSR" id="PIRSR001191-2"/>
    </source>
</evidence>
<dbReference type="FunFam" id="3.40.390.10:FF:000022">
    <property type="entry name" value="Matrix metalloproteinase 1, isoform C"/>
    <property type="match status" value="1"/>
</dbReference>
<dbReference type="GO" id="GO:0030198">
    <property type="term" value="P:extracellular matrix organization"/>
    <property type="evidence" value="ECO:0007669"/>
    <property type="project" value="TreeGrafter"/>
</dbReference>
<dbReference type="InterPro" id="IPR021190">
    <property type="entry name" value="Pept_M10A"/>
</dbReference>
<evidence type="ECO:0000256" key="12">
    <source>
        <dbReference type="PIRSR" id="PIRSR621190-4"/>
    </source>
</evidence>
<dbReference type="Proteomes" id="UP001347796">
    <property type="component" value="Unassembled WGS sequence"/>
</dbReference>
<dbReference type="InterPro" id="IPR006026">
    <property type="entry name" value="Peptidase_Metallo"/>
</dbReference>
<keyword evidence="3 10" id="KW-0479">Metal-binding</keyword>
<dbReference type="Gene3D" id="3.40.390.10">
    <property type="entry name" value="Collagenase (Catalytic Domain)"/>
    <property type="match status" value="1"/>
</dbReference>
<dbReference type="GO" id="GO:0030574">
    <property type="term" value="P:collagen catabolic process"/>
    <property type="evidence" value="ECO:0007669"/>
    <property type="project" value="TreeGrafter"/>
</dbReference>
<feature type="binding site" description="in inhibited form" evidence="11">
    <location>
        <position position="89"/>
    </location>
    <ligand>
        <name>Zn(2+)</name>
        <dbReference type="ChEBI" id="CHEBI:29105"/>
        <label>2</label>
        <note>catalytic</note>
    </ligand>
</feature>
<dbReference type="InterPro" id="IPR036375">
    <property type="entry name" value="Hemopexin-like_dom_sf"/>
</dbReference>
<dbReference type="Pfam" id="PF00413">
    <property type="entry name" value="Peptidase_M10"/>
    <property type="match status" value="1"/>
</dbReference>
<evidence type="ECO:0000256" key="11">
    <source>
        <dbReference type="PIRSR" id="PIRSR621190-2"/>
    </source>
</evidence>
<feature type="binding site" evidence="11">
    <location>
        <position position="294"/>
    </location>
    <ligand>
        <name>Ca(2+)</name>
        <dbReference type="ChEBI" id="CHEBI:29108"/>
        <label>5</label>
    </ligand>
</feature>
<feature type="modified residue" description="Phosphotyrosine; by PKDCC" evidence="12">
    <location>
        <position position="366"/>
    </location>
</feature>
<dbReference type="PRINTS" id="PR00138">
    <property type="entry name" value="MATRIXIN"/>
</dbReference>
<keyword evidence="8" id="KW-0865">Zymogen</keyword>
<feature type="binding site" evidence="11">
    <location>
        <position position="189"/>
    </location>
    <ligand>
        <name>Zn(2+)</name>
        <dbReference type="ChEBI" id="CHEBI:29105"/>
        <label>1</label>
    </ligand>
</feature>
<dbReference type="PANTHER" id="PTHR10201">
    <property type="entry name" value="MATRIX METALLOPROTEINASE"/>
    <property type="match status" value="1"/>
</dbReference>
<evidence type="ECO:0000256" key="5">
    <source>
        <dbReference type="ARBA" id="ARBA00022801"/>
    </source>
</evidence>
<dbReference type="SUPFAM" id="SSF50923">
    <property type="entry name" value="Hemopexin-like domain"/>
    <property type="match status" value="1"/>
</dbReference>
<dbReference type="SUPFAM" id="SSF47090">
    <property type="entry name" value="PGBD-like"/>
    <property type="match status" value="1"/>
</dbReference>
<evidence type="ECO:0000259" key="15">
    <source>
        <dbReference type="SMART" id="SM00235"/>
    </source>
</evidence>
<feature type="repeat" description="Hemopexin" evidence="13">
    <location>
        <begin position="334"/>
        <end position="377"/>
    </location>
</feature>
<feature type="chain" id="PRO_5042992416" description="Peptidase metallopeptidase domain-containing protein" evidence="14">
    <location>
        <begin position="19"/>
        <end position="546"/>
    </location>
</feature>
<comment type="cofactor">
    <cofactor evidence="11">
        <name>Ca(2+)</name>
        <dbReference type="ChEBI" id="CHEBI:29108"/>
    </cofactor>
    <text evidence="11">Can bind about 5 Ca(2+) ions per subunit.</text>
</comment>
<proteinExistence type="inferred from homology"/>
<comment type="similarity">
    <text evidence="1">Belongs to the peptidase M10A family.</text>
</comment>
<keyword evidence="2" id="KW-0645">Protease</keyword>
<keyword evidence="14" id="KW-0732">Signal</keyword>
<feature type="repeat" description="Hemopexin" evidence="13">
    <location>
        <begin position="424"/>
        <end position="471"/>
    </location>
</feature>
<evidence type="ECO:0000256" key="8">
    <source>
        <dbReference type="ARBA" id="ARBA00023145"/>
    </source>
</evidence>
<feature type="binding site" evidence="11">
    <location>
        <position position="338"/>
    </location>
    <ligand>
        <name>Ca(2+)</name>
        <dbReference type="ChEBI" id="CHEBI:29108"/>
        <label>4</label>
    </ligand>
</feature>
<feature type="binding site" evidence="10">
    <location>
        <position position="233"/>
    </location>
    <ligand>
        <name>Zn(2+)</name>
        <dbReference type="ChEBI" id="CHEBI:29105"/>
        <label>2</label>
        <note>catalytic</note>
    </ligand>
</feature>
<feature type="binding site" evidence="11">
    <location>
        <position position="196"/>
    </location>
    <ligand>
        <name>Ca(2+)</name>
        <dbReference type="ChEBI" id="CHEBI:29108"/>
        <label>2</label>
    </ligand>
</feature>
<keyword evidence="5" id="KW-0378">Hydrolase</keyword>
<evidence type="ECO:0000256" key="9">
    <source>
        <dbReference type="PIRSR" id="PIRSR001191-1"/>
    </source>
</evidence>
<dbReference type="Pfam" id="PF00045">
    <property type="entry name" value="Hemopexin"/>
    <property type="match status" value="4"/>
</dbReference>
<dbReference type="InterPro" id="IPR000585">
    <property type="entry name" value="Hemopexin-like_dom"/>
</dbReference>
<dbReference type="SMART" id="SM00120">
    <property type="entry name" value="HX"/>
    <property type="match status" value="4"/>
</dbReference>
<feature type="binding site" evidence="11">
    <location>
        <position position="205"/>
    </location>
    <ligand>
        <name>Ca(2+)</name>
        <dbReference type="ChEBI" id="CHEBI:29108"/>
        <label>1</label>
    </ligand>
</feature>
<feature type="binding site" evidence="11">
    <location>
        <position position="182"/>
    </location>
    <ligand>
        <name>Ca(2+)</name>
        <dbReference type="ChEBI" id="CHEBI:29108"/>
        <label>3</label>
    </ligand>
</feature>
<evidence type="ECO:0000256" key="1">
    <source>
        <dbReference type="ARBA" id="ARBA00010370"/>
    </source>
</evidence>
<gene>
    <name evidence="16" type="ORF">SNE40_000871</name>
</gene>
<name>A0AAN8KEQ4_PATCE</name>
<feature type="binding site" evidence="10">
    <location>
        <position position="227"/>
    </location>
    <ligand>
        <name>Zn(2+)</name>
        <dbReference type="ChEBI" id="CHEBI:29105"/>
        <label>2</label>
        <note>catalytic</note>
    </ligand>
</feature>
<feature type="binding site" evidence="11">
    <location>
        <position position="428"/>
    </location>
    <ligand>
        <name>Ca(2+)</name>
        <dbReference type="ChEBI" id="CHEBI:29108"/>
        <label>4</label>
    </ligand>
</feature>
<evidence type="ECO:0000256" key="6">
    <source>
        <dbReference type="ARBA" id="ARBA00022833"/>
    </source>
</evidence>
<feature type="active site" evidence="9">
    <location>
        <position position="224"/>
    </location>
</feature>
<feature type="binding site" evidence="11">
    <location>
        <position position="181"/>
    </location>
    <ligand>
        <name>Ca(2+)</name>
        <dbReference type="ChEBI" id="CHEBI:29108"/>
        <label>3</label>
    </ligand>
</feature>
<feature type="binding site" evidence="10">
    <location>
        <position position="223"/>
    </location>
    <ligand>
        <name>Zn(2+)</name>
        <dbReference type="ChEBI" id="CHEBI:29105"/>
        <label>2</label>
        <note>catalytic</note>
    </ligand>
</feature>
<evidence type="ECO:0000313" key="16">
    <source>
        <dbReference type="EMBL" id="KAK6195440.1"/>
    </source>
</evidence>
<evidence type="ECO:0000256" key="7">
    <source>
        <dbReference type="ARBA" id="ARBA00023049"/>
    </source>
</evidence>
<dbReference type="GO" id="GO:0005615">
    <property type="term" value="C:extracellular space"/>
    <property type="evidence" value="ECO:0007669"/>
    <property type="project" value="TreeGrafter"/>
</dbReference>
<keyword evidence="17" id="KW-1185">Reference proteome</keyword>
<dbReference type="InterPro" id="IPR018487">
    <property type="entry name" value="Hemopexin-like_repeat"/>
</dbReference>
<reference evidence="16 17" key="1">
    <citation type="submission" date="2024-01" db="EMBL/GenBank/DDBJ databases">
        <title>The genome of the rayed Mediterranean limpet Patella caerulea (Linnaeus, 1758).</title>
        <authorList>
            <person name="Anh-Thu Weber A."/>
            <person name="Halstead-Nussloch G."/>
        </authorList>
    </citation>
    <scope>NUCLEOTIDE SEQUENCE [LARGE SCALE GENOMIC DNA]</scope>
    <source>
        <strain evidence="16">AATW-2023a</strain>
        <tissue evidence="16">Whole specimen</tissue>
    </source>
</reference>
<dbReference type="Gene3D" id="2.110.10.10">
    <property type="entry name" value="Hemopexin-like domain"/>
    <property type="match status" value="3"/>
</dbReference>
<feature type="binding site" evidence="11">
    <location>
        <position position="164"/>
    </location>
    <ligand>
        <name>Ca(2+)</name>
        <dbReference type="ChEBI" id="CHEBI:29108"/>
        <label>2</label>
    </ligand>
</feature>
<comment type="cofactor">
    <cofactor evidence="11">
        <name>Zn(2+)</name>
        <dbReference type="ChEBI" id="CHEBI:29105"/>
    </cofactor>
    <text evidence="11">Binds 2 Zn(2+) ions per subunit.</text>
</comment>
<dbReference type="GO" id="GO:0008270">
    <property type="term" value="F:zinc ion binding"/>
    <property type="evidence" value="ECO:0007669"/>
    <property type="project" value="InterPro"/>
</dbReference>
<feature type="domain" description="Peptidase metallopeptidase" evidence="15">
    <location>
        <begin position="109"/>
        <end position="268"/>
    </location>
</feature>
<evidence type="ECO:0000256" key="14">
    <source>
        <dbReference type="SAM" id="SignalP"/>
    </source>
</evidence>
<accession>A0AAN8KEQ4</accession>
<feature type="binding site" evidence="11">
    <location>
        <position position="200"/>
    </location>
    <ligand>
        <name>Zn(2+)</name>
        <dbReference type="ChEBI" id="CHEBI:29105"/>
        <label>1</label>
    </ligand>
</feature>
<dbReference type="GO" id="GO:0031012">
    <property type="term" value="C:extracellular matrix"/>
    <property type="evidence" value="ECO:0007669"/>
    <property type="project" value="InterPro"/>
</dbReference>
<dbReference type="SMART" id="SM00235">
    <property type="entry name" value="ZnMc"/>
    <property type="match status" value="1"/>
</dbReference>
<dbReference type="PROSITE" id="PS51642">
    <property type="entry name" value="HEMOPEXIN_2"/>
    <property type="match status" value="4"/>
</dbReference>
<dbReference type="CDD" id="cd00094">
    <property type="entry name" value="HX"/>
    <property type="match status" value="1"/>
</dbReference>
<keyword evidence="11" id="KW-0106">Calcium</keyword>
<dbReference type="PIRSF" id="PIRSF001191">
    <property type="entry name" value="Peptidase_M10A_matrix"/>
    <property type="match status" value="1"/>
</dbReference>
<comment type="caution">
    <text evidence="16">The sequence shown here is derived from an EMBL/GenBank/DDBJ whole genome shotgun (WGS) entry which is preliminary data.</text>
</comment>
<organism evidence="16 17">
    <name type="scientific">Patella caerulea</name>
    <name type="common">Rayed Mediterranean limpet</name>
    <dbReference type="NCBI Taxonomy" id="87958"/>
    <lineage>
        <taxon>Eukaryota</taxon>
        <taxon>Metazoa</taxon>
        <taxon>Spiralia</taxon>
        <taxon>Lophotrochozoa</taxon>
        <taxon>Mollusca</taxon>
        <taxon>Gastropoda</taxon>
        <taxon>Patellogastropoda</taxon>
        <taxon>Patelloidea</taxon>
        <taxon>Patellidae</taxon>
        <taxon>Patella</taxon>
    </lineage>
</organism>
<sequence length="546" mass="62189">MVLSLRLLLFIFLWKVAATSTTPPTVTNSDGLVYLTQFGYLAPQNPKTGALRSEESVSIALKRLQRMGGVKETGVLDNDTKHLMTLRRCGVPDNVGIGNGARRKRYAVQGSKWAKKELTYRTKSYPGALPRHRVETEVKKALEIWSKVTPLTFIKEERRDGDVDLEIKFVRRSHGDGNPFDGQGRTLAHAFFPQYGGDAHFDEEEPWTVDTPEGVNLFQVAAHEFGHSLGLAHSDDSRALMAPFYRGYQKSIELSSDDINAIRELYGTPSPYQPTRSPTITVPSICNDPTIDAITRTDDGLTYVFKGQKYYRLNGYGVDLGYPRDISWDWKGVEGPVDGVVHWDNGFTYFFKGEYYYKFHNFRFIYAKLISEGFRGIPNDVDAVFVWGGNGKTYFFKGDRYWRYTDRTVDFGYPKPLTVWRGLPNRIDGAFKWRNGRTYFFSGNQYYRFHDSKFKVDEGYPRNIGNWWLGCPDRKDNIIQSVPPGTDQFVAKEKGQREADSNQDDELLLVVTESESDVKSFSDSTTNTYSLQLLLVAAIPLVIFNS</sequence>
<dbReference type="InterPro" id="IPR001818">
    <property type="entry name" value="Pept_M10_metallopeptidase"/>
</dbReference>
<keyword evidence="7" id="KW-0482">Metalloprotease</keyword>
<dbReference type="PANTHER" id="PTHR10201:SF331">
    <property type="entry name" value="MATRIX METALLOPROTEINASE-14-LIKE ISOFORM X1"/>
    <property type="match status" value="1"/>
</dbReference>
<dbReference type="InterPro" id="IPR024079">
    <property type="entry name" value="MetalloPept_cat_dom_sf"/>
</dbReference>
<dbReference type="GO" id="GO:0004222">
    <property type="term" value="F:metalloendopeptidase activity"/>
    <property type="evidence" value="ECO:0007669"/>
    <property type="project" value="InterPro"/>
</dbReference>
<keyword evidence="4" id="KW-0677">Repeat</keyword>
<feature type="binding site" evidence="11">
    <location>
        <position position="205"/>
    </location>
    <ligand>
        <name>Ca(2+)</name>
        <dbReference type="ChEBI" id="CHEBI:29108"/>
        <label>3</label>
    </ligand>
</feature>
<keyword evidence="6 10" id="KW-0862">Zinc</keyword>
<dbReference type="GO" id="GO:0006508">
    <property type="term" value="P:proteolysis"/>
    <property type="evidence" value="ECO:0007669"/>
    <property type="project" value="UniProtKB-KW"/>
</dbReference>
<feature type="binding site" evidence="11">
    <location>
        <position position="174"/>
    </location>
    <ligand>
        <name>Zn(2+)</name>
        <dbReference type="ChEBI" id="CHEBI:29105"/>
        <label>1</label>
    </ligand>
</feature>
<feature type="repeat" description="Hemopexin" evidence="13">
    <location>
        <begin position="288"/>
        <end position="333"/>
    </location>
</feature>
<dbReference type="FunFam" id="2.110.10.10:FF:000005">
    <property type="entry name" value="Stromelysin-3 preproprotein"/>
    <property type="match status" value="1"/>
</dbReference>
<evidence type="ECO:0000256" key="3">
    <source>
        <dbReference type="ARBA" id="ARBA00022723"/>
    </source>
</evidence>
<dbReference type="EMBL" id="JAZGQO010000001">
    <property type="protein sequence ID" value="KAK6195440.1"/>
    <property type="molecule type" value="Genomic_DNA"/>
</dbReference>
<dbReference type="InterPro" id="IPR036365">
    <property type="entry name" value="PGBD-like_sf"/>
</dbReference>
<evidence type="ECO:0000256" key="2">
    <source>
        <dbReference type="ARBA" id="ARBA00022670"/>
    </source>
</evidence>
<dbReference type="InterPro" id="IPR033739">
    <property type="entry name" value="M10A_MMP"/>
</dbReference>
<evidence type="ECO:0000313" key="17">
    <source>
        <dbReference type="Proteomes" id="UP001347796"/>
    </source>
</evidence>
<evidence type="ECO:0000256" key="13">
    <source>
        <dbReference type="PROSITE-ProRule" id="PRU01011"/>
    </source>
</evidence>
<dbReference type="AlphaFoldDB" id="A0AAN8KEQ4"/>
<dbReference type="CDD" id="cd04278">
    <property type="entry name" value="ZnMc_MMP"/>
    <property type="match status" value="1"/>
</dbReference>
<feature type="signal peptide" evidence="14">
    <location>
        <begin position="1"/>
        <end position="18"/>
    </location>
</feature>
<feature type="binding site" evidence="11">
    <location>
        <position position="198"/>
    </location>
    <ligand>
        <name>Ca(2+)</name>
        <dbReference type="ChEBI" id="CHEBI:29108"/>
        <label>2</label>
    </ligand>
</feature>
<feature type="binding site" evidence="11">
    <location>
        <position position="292"/>
    </location>
    <ligand>
        <name>Ca(2+)</name>
        <dbReference type="ChEBI" id="CHEBI:29108"/>
        <label>4</label>
    </ligand>
</feature>